<protein>
    <submittedName>
        <fullName evidence="2">Uncharacterized protein</fullName>
    </submittedName>
</protein>
<evidence type="ECO:0000313" key="3">
    <source>
        <dbReference type="Proteomes" id="UP000523161"/>
    </source>
</evidence>
<keyword evidence="1" id="KW-0472">Membrane</keyword>
<proteinExistence type="predicted"/>
<gene>
    <name evidence="2" type="ORF">HRH59_07435</name>
</gene>
<sequence length="57" mass="6249">MSNTVRWGTLSLLLVAALICYFLGFSISSGVLVVAGVFFEGCFWFKFLKTPQGKALL</sequence>
<reference evidence="2 3" key="1">
    <citation type="submission" date="2020-06" db="EMBL/GenBank/DDBJ databases">
        <title>Rheinheimera sp. nov., a marine bacterium isolated from coastal.</title>
        <authorList>
            <person name="Yu Q."/>
            <person name="Qi Y."/>
            <person name="Pu J."/>
        </authorList>
    </citation>
    <scope>NUCLEOTIDE SEQUENCE [LARGE SCALE GENOMIC DNA]</scope>
    <source>
        <strain evidence="2 3">YQF-2</strain>
    </source>
</reference>
<dbReference type="EMBL" id="JABSOD010000006">
    <property type="protein sequence ID" value="NRQ42403.1"/>
    <property type="molecule type" value="Genomic_DNA"/>
</dbReference>
<evidence type="ECO:0000313" key="2">
    <source>
        <dbReference type="EMBL" id="NRQ42403.1"/>
    </source>
</evidence>
<comment type="caution">
    <text evidence="2">The sequence shown here is derived from an EMBL/GenBank/DDBJ whole genome shotgun (WGS) entry which is preliminary data.</text>
</comment>
<evidence type="ECO:0000256" key="1">
    <source>
        <dbReference type="SAM" id="Phobius"/>
    </source>
</evidence>
<name>A0A7Y5EKS8_9GAMM</name>
<dbReference type="Proteomes" id="UP000523161">
    <property type="component" value="Unassembled WGS sequence"/>
</dbReference>
<dbReference type="AlphaFoldDB" id="A0A7Y5EKS8"/>
<organism evidence="2 3">
    <name type="scientific">Rheinheimera lutimaris</name>
    <dbReference type="NCBI Taxonomy" id="2740584"/>
    <lineage>
        <taxon>Bacteria</taxon>
        <taxon>Pseudomonadati</taxon>
        <taxon>Pseudomonadota</taxon>
        <taxon>Gammaproteobacteria</taxon>
        <taxon>Chromatiales</taxon>
        <taxon>Chromatiaceae</taxon>
        <taxon>Rheinheimera</taxon>
    </lineage>
</organism>
<accession>A0A7Y5EKS8</accession>
<keyword evidence="3" id="KW-1185">Reference proteome</keyword>
<keyword evidence="1" id="KW-0812">Transmembrane</keyword>
<dbReference type="RefSeq" id="WP_173500651.1">
    <property type="nucleotide sequence ID" value="NZ_JABSOD010000006.1"/>
</dbReference>
<keyword evidence="1" id="KW-1133">Transmembrane helix</keyword>
<feature type="transmembrane region" description="Helical" evidence="1">
    <location>
        <begin position="12"/>
        <end position="39"/>
    </location>
</feature>